<gene>
    <name evidence="2" type="ORF">P3W24_03975</name>
</gene>
<dbReference type="Pfam" id="PF23843">
    <property type="entry name" value="DUF7210"/>
    <property type="match status" value="1"/>
</dbReference>
<sequence length="111" mass="11445">MELIAQKPILIGKDVIPDGESFETHDRHAKELIDKGYAALKGAATAAPPAGNGQGELKPGEQFVAGKAADVIASIEGTDKELLAAALEAEKAKGEKQRKGVVEALTAAVEA</sequence>
<dbReference type="InterPro" id="IPR055634">
    <property type="entry name" value="DUF7210"/>
</dbReference>
<organism evidence="2 3">
    <name type="scientific">Luteibacter sahnii</name>
    <dbReference type="NCBI Taxonomy" id="3021977"/>
    <lineage>
        <taxon>Bacteria</taxon>
        <taxon>Pseudomonadati</taxon>
        <taxon>Pseudomonadota</taxon>
        <taxon>Gammaproteobacteria</taxon>
        <taxon>Lysobacterales</taxon>
        <taxon>Rhodanobacteraceae</taxon>
        <taxon>Luteibacter</taxon>
    </lineage>
</organism>
<dbReference type="EMBL" id="JARJJS010000001">
    <property type="protein sequence ID" value="MDF4024128.1"/>
    <property type="molecule type" value="Genomic_DNA"/>
</dbReference>
<evidence type="ECO:0000313" key="3">
    <source>
        <dbReference type="Proteomes" id="UP001528850"/>
    </source>
</evidence>
<keyword evidence="3" id="KW-1185">Reference proteome</keyword>
<proteinExistence type="predicted"/>
<protein>
    <recommendedName>
        <fullName evidence="1">DUF7210 domain-containing protein</fullName>
    </recommendedName>
</protein>
<evidence type="ECO:0000259" key="1">
    <source>
        <dbReference type="Pfam" id="PF23843"/>
    </source>
</evidence>
<accession>A0ABT6B7R4</accession>
<evidence type="ECO:0000313" key="2">
    <source>
        <dbReference type="EMBL" id="MDF4024128.1"/>
    </source>
</evidence>
<reference evidence="2 3" key="1">
    <citation type="journal article" date="2024" name="Curr. Microbiol.">
        <title>Luteibacter sahnii sp. nov., A Novel Yellow-Colored Xanthomonadin Pigment Producing Probiotic Bacterium from Healthy Rice Seed Microbiome.</title>
        <authorList>
            <person name="Jaiswal G."/>
            <person name="Rana R."/>
            <person name="Nayak P.K."/>
            <person name="Chouhan R."/>
            <person name="Gandhi S.G."/>
            <person name="Patel H.K."/>
            <person name="Patil P.B."/>
        </authorList>
    </citation>
    <scope>NUCLEOTIDE SEQUENCE [LARGE SCALE GENOMIC DNA]</scope>
    <source>
        <strain evidence="2 3">PPL201</strain>
    </source>
</reference>
<feature type="domain" description="DUF7210" evidence="1">
    <location>
        <begin position="1"/>
        <end position="38"/>
    </location>
</feature>
<comment type="caution">
    <text evidence="2">The sequence shown here is derived from an EMBL/GenBank/DDBJ whole genome shotgun (WGS) entry which is preliminary data.</text>
</comment>
<dbReference type="Proteomes" id="UP001528850">
    <property type="component" value="Unassembled WGS sequence"/>
</dbReference>
<name>A0ABT6B7R4_9GAMM</name>